<organism evidence="3 4">
    <name type="scientific">Sulfurimonas denitrificans (strain ATCC 33889 / DSM 1251)</name>
    <name type="common">Thiomicrospira denitrificans (strain ATCC 33889 / DSM 1251)</name>
    <dbReference type="NCBI Taxonomy" id="326298"/>
    <lineage>
        <taxon>Bacteria</taxon>
        <taxon>Pseudomonadati</taxon>
        <taxon>Campylobacterota</taxon>
        <taxon>Epsilonproteobacteria</taxon>
        <taxon>Campylobacterales</taxon>
        <taxon>Sulfurimonadaceae</taxon>
        <taxon>Sulfurimonas</taxon>
    </lineage>
</organism>
<dbReference type="RefSeq" id="WP_011371696.1">
    <property type="nucleotide sequence ID" value="NC_007575.1"/>
</dbReference>
<dbReference type="STRING" id="326298.Suden_0060"/>
<keyword evidence="1" id="KW-1133">Transmembrane helix</keyword>
<reference evidence="3 4" key="1">
    <citation type="journal article" date="2008" name="Appl. Environ. Microbiol.">
        <title>Genome of the epsilonproteobacterial chemolithoautotroph Sulfurimonas denitrificans.</title>
        <authorList>
            <person name="Sievert S.M."/>
            <person name="Scott K.M."/>
            <person name="Klotz M.G."/>
            <person name="Chain P.S.G."/>
            <person name="Hauser L.J."/>
            <person name="Hemp J."/>
            <person name="Huegler M."/>
            <person name="Land M."/>
            <person name="Lapidus A."/>
            <person name="Larimer F.W."/>
            <person name="Lucas S."/>
            <person name="Malfatti S.A."/>
            <person name="Meyer F."/>
            <person name="Paulsen I.T."/>
            <person name="Ren Q."/>
            <person name="Simon J."/>
            <person name="Bailey K."/>
            <person name="Diaz E."/>
            <person name="Fitzpatrick K.A."/>
            <person name="Glover B."/>
            <person name="Gwatney N."/>
            <person name="Korajkic A."/>
            <person name="Long A."/>
            <person name="Mobberley J.M."/>
            <person name="Pantry S.N."/>
            <person name="Pazder G."/>
            <person name="Peterson S."/>
            <person name="Quintanilla J.D."/>
            <person name="Sprinkle R."/>
            <person name="Stephens J."/>
            <person name="Thomas P."/>
            <person name="Vaughn R."/>
            <person name="Weber M.J."/>
            <person name="Wooten L.L."/>
        </authorList>
    </citation>
    <scope>NUCLEOTIDE SEQUENCE [LARGE SCALE GENOMIC DNA]</scope>
    <source>
        <strain evidence="4">ATCC 33889 / DSM 1251</strain>
    </source>
</reference>
<dbReference type="OrthoDB" id="9815598at2"/>
<feature type="transmembrane region" description="Helical" evidence="1">
    <location>
        <begin position="115"/>
        <end position="131"/>
    </location>
</feature>
<dbReference type="AlphaFoldDB" id="Q30UJ0"/>
<dbReference type="EMBL" id="CP000153">
    <property type="protein sequence ID" value="ABB43341.1"/>
    <property type="molecule type" value="Genomic_DNA"/>
</dbReference>
<keyword evidence="1" id="KW-0472">Membrane</keyword>
<proteinExistence type="predicted"/>
<dbReference type="eggNOG" id="COG5266">
    <property type="taxonomic scope" value="Bacteria"/>
</dbReference>
<keyword evidence="2" id="KW-0732">Signal</keyword>
<evidence type="ECO:0000313" key="4">
    <source>
        <dbReference type="Proteomes" id="UP000002714"/>
    </source>
</evidence>
<evidence type="ECO:0000256" key="1">
    <source>
        <dbReference type="SAM" id="Phobius"/>
    </source>
</evidence>
<feature type="signal peptide" evidence="2">
    <location>
        <begin position="1"/>
        <end position="21"/>
    </location>
</feature>
<sequence>MKKLFLLVMFATLLFSHNLSHVVSKELSVVVSFSFSQKDDFSFQSYEVYAPHSEIPFAVGRTDAHSRVSFLPNTSGKWKVKAFSEDGHGKIIEIEVDEEMLPDMSAKSSNTFEKTLIGIMILLGFFGLIYIKKKDKKNEKI</sequence>
<protein>
    <submittedName>
        <fullName evidence="3">Uncharacterized protein</fullName>
    </submittedName>
</protein>
<dbReference type="HOGENOM" id="CLU_105325_1_0_7"/>
<gene>
    <name evidence="3" type="ordered locus">Suden_0060</name>
</gene>
<feature type="chain" id="PRO_5005694458" evidence="2">
    <location>
        <begin position="22"/>
        <end position="141"/>
    </location>
</feature>
<dbReference type="KEGG" id="tdn:Suden_0060"/>
<keyword evidence="4" id="KW-1185">Reference proteome</keyword>
<evidence type="ECO:0000256" key="2">
    <source>
        <dbReference type="SAM" id="SignalP"/>
    </source>
</evidence>
<name>Q30UJ0_SULDN</name>
<evidence type="ECO:0000313" key="3">
    <source>
        <dbReference type="EMBL" id="ABB43341.1"/>
    </source>
</evidence>
<keyword evidence="1" id="KW-0812">Transmembrane</keyword>
<accession>Q30UJ0</accession>
<dbReference type="Proteomes" id="UP000002714">
    <property type="component" value="Chromosome"/>
</dbReference>